<keyword evidence="3" id="KW-1185">Reference proteome</keyword>
<evidence type="ECO:0000313" key="2">
    <source>
        <dbReference type="EMBL" id="GIJ03967.1"/>
    </source>
</evidence>
<name>A0A8J3Y9R0_9ACTN</name>
<dbReference type="CDD" id="cd00093">
    <property type="entry name" value="HTH_XRE"/>
    <property type="match status" value="1"/>
</dbReference>
<organism evidence="2 3">
    <name type="scientific">Spirilliplanes yamanashiensis</name>
    <dbReference type="NCBI Taxonomy" id="42233"/>
    <lineage>
        <taxon>Bacteria</taxon>
        <taxon>Bacillati</taxon>
        <taxon>Actinomycetota</taxon>
        <taxon>Actinomycetes</taxon>
        <taxon>Micromonosporales</taxon>
        <taxon>Micromonosporaceae</taxon>
        <taxon>Spirilliplanes</taxon>
    </lineage>
</organism>
<accession>A0A8J3Y9R0</accession>
<evidence type="ECO:0000259" key="1">
    <source>
        <dbReference type="PROSITE" id="PS50943"/>
    </source>
</evidence>
<proteinExistence type="predicted"/>
<dbReference type="Pfam" id="PF13560">
    <property type="entry name" value="HTH_31"/>
    <property type="match status" value="1"/>
</dbReference>
<reference evidence="2" key="1">
    <citation type="submission" date="2021-01" db="EMBL/GenBank/DDBJ databases">
        <title>Whole genome shotgun sequence of Spirilliplanes yamanashiensis NBRC 15828.</title>
        <authorList>
            <person name="Komaki H."/>
            <person name="Tamura T."/>
        </authorList>
    </citation>
    <scope>NUCLEOTIDE SEQUENCE</scope>
    <source>
        <strain evidence="2">NBRC 15828</strain>
    </source>
</reference>
<dbReference type="Gene3D" id="3.30.450.180">
    <property type="match status" value="1"/>
</dbReference>
<dbReference type="GO" id="GO:0003677">
    <property type="term" value="F:DNA binding"/>
    <property type="evidence" value="ECO:0007669"/>
    <property type="project" value="InterPro"/>
</dbReference>
<dbReference type="PANTHER" id="PTHR35010">
    <property type="entry name" value="BLL4672 PROTEIN-RELATED"/>
    <property type="match status" value="1"/>
</dbReference>
<evidence type="ECO:0000313" key="3">
    <source>
        <dbReference type="Proteomes" id="UP000652013"/>
    </source>
</evidence>
<comment type="caution">
    <text evidence="2">The sequence shown here is derived from an EMBL/GenBank/DDBJ whole genome shotgun (WGS) entry which is preliminary data.</text>
</comment>
<dbReference type="Proteomes" id="UP000652013">
    <property type="component" value="Unassembled WGS sequence"/>
</dbReference>
<dbReference type="InterPro" id="IPR010982">
    <property type="entry name" value="Lambda_DNA-bd_dom_sf"/>
</dbReference>
<sequence>MRDFLMSRRNRVTPEQAGLAAFGDRRVTGLRRAEVAALAGVSVEYYTRVERGNLKGVSDAVLDAIAGALSLDETERLHLYDLARAANTSPVRARRGPAKPVIPAAVQRVIDGMPALPAFVQNNRFDVLYANPLGRALFAEMFDDPACRGNTVRFVFFSPAARRFYLEWERVARTAVGALRVEAGRNPYDVDLSNLIGELSTRSDAFRIMWGANDVGAFKDGVKGIHHPVVGDLRLEHSAMTLPGETGLSVTVYSAPPGSATEEGLKLLSSWEVSATAPDTDRADHA</sequence>
<dbReference type="InterPro" id="IPR001387">
    <property type="entry name" value="Cro/C1-type_HTH"/>
</dbReference>
<dbReference type="Pfam" id="PF17765">
    <property type="entry name" value="MLTR_LBD"/>
    <property type="match status" value="1"/>
</dbReference>
<protein>
    <submittedName>
        <fullName evidence="2">Transcriptional regulator</fullName>
    </submittedName>
</protein>
<dbReference type="PANTHER" id="PTHR35010:SF2">
    <property type="entry name" value="BLL4672 PROTEIN"/>
    <property type="match status" value="1"/>
</dbReference>
<gene>
    <name evidence="2" type="ORF">Sya03_33190</name>
</gene>
<dbReference type="Gene3D" id="1.10.260.40">
    <property type="entry name" value="lambda repressor-like DNA-binding domains"/>
    <property type="match status" value="1"/>
</dbReference>
<dbReference type="SUPFAM" id="SSF47413">
    <property type="entry name" value="lambda repressor-like DNA-binding domains"/>
    <property type="match status" value="1"/>
</dbReference>
<dbReference type="EMBL" id="BOOY01000025">
    <property type="protein sequence ID" value="GIJ03967.1"/>
    <property type="molecule type" value="Genomic_DNA"/>
</dbReference>
<dbReference type="AlphaFoldDB" id="A0A8J3Y9R0"/>
<dbReference type="InterPro" id="IPR041413">
    <property type="entry name" value="MLTR_LBD"/>
</dbReference>
<feature type="domain" description="HTH cro/C1-type" evidence="1">
    <location>
        <begin position="29"/>
        <end position="76"/>
    </location>
</feature>
<dbReference type="PROSITE" id="PS50943">
    <property type="entry name" value="HTH_CROC1"/>
    <property type="match status" value="1"/>
</dbReference>
<dbReference type="SMART" id="SM00530">
    <property type="entry name" value="HTH_XRE"/>
    <property type="match status" value="1"/>
</dbReference>